<evidence type="ECO:0000313" key="3">
    <source>
        <dbReference type="Proteomes" id="UP000663828"/>
    </source>
</evidence>
<evidence type="ECO:0000313" key="1">
    <source>
        <dbReference type="EMBL" id="CAF1171115.1"/>
    </source>
</evidence>
<dbReference type="Proteomes" id="UP000663828">
    <property type="component" value="Unassembled WGS sequence"/>
</dbReference>
<accession>A0A814U7G2</accession>
<protein>
    <submittedName>
        <fullName evidence="1">Uncharacterized protein</fullName>
    </submittedName>
</protein>
<dbReference type="Proteomes" id="UP000663852">
    <property type="component" value="Unassembled WGS sequence"/>
</dbReference>
<proteinExistence type="predicted"/>
<reference evidence="1" key="1">
    <citation type="submission" date="2021-02" db="EMBL/GenBank/DDBJ databases">
        <authorList>
            <person name="Nowell W R."/>
        </authorList>
    </citation>
    <scope>NUCLEOTIDE SEQUENCE</scope>
</reference>
<dbReference type="AlphaFoldDB" id="A0A814U7G2"/>
<dbReference type="EMBL" id="CAJNOJ010000152">
    <property type="protein sequence ID" value="CAF1206716.1"/>
    <property type="molecule type" value="Genomic_DNA"/>
</dbReference>
<dbReference type="EMBL" id="CAJNOR010001606">
    <property type="protein sequence ID" value="CAF1171115.1"/>
    <property type="molecule type" value="Genomic_DNA"/>
</dbReference>
<gene>
    <name evidence="2" type="ORF">EDS130_LOCUS25664</name>
    <name evidence="1" type="ORF">XAT740_LOCUS22039</name>
</gene>
<keyword evidence="3" id="KW-1185">Reference proteome</keyword>
<name>A0A814U7G2_ADIRI</name>
<comment type="caution">
    <text evidence="1">The sequence shown here is derived from an EMBL/GenBank/DDBJ whole genome shotgun (WGS) entry which is preliminary data.</text>
</comment>
<dbReference type="OrthoDB" id="661148at2759"/>
<evidence type="ECO:0000313" key="2">
    <source>
        <dbReference type="EMBL" id="CAF1206716.1"/>
    </source>
</evidence>
<organism evidence="1 3">
    <name type="scientific">Adineta ricciae</name>
    <name type="common">Rotifer</name>
    <dbReference type="NCBI Taxonomy" id="249248"/>
    <lineage>
        <taxon>Eukaryota</taxon>
        <taxon>Metazoa</taxon>
        <taxon>Spiralia</taxon>
        <taxon>Gnathifera</taxon>
        <taxon>Rotifera</taxon>
        <taxon>Eurotatoria</taxon>
        <taxon>Bdelloidea</taxon>
        <taxon>Adinetida</taxon>
        <taxon>Adinetidae</taxon>
        <taxon>Adineta</taxon>
    </lineage>
</organism>
<sequence>MAMYQKNDYGIRETGVTASVPDNDVARCMYYLKCVCSVIECSDADILRYTRYQNYWALSNAEDETVYKLCRLLSPDKFEDKVFFESEAMCGSSGNNFYEISQVQNRLGVVGSILIAGRTRRVTSIMTYKMSWMRANYIYPMNRLANRFNYERRVVLALQDADCTIS</sequence>